<feature type="signal peptide" evidence="4">
    <location>
        <begin position="1"/>
        <end position="32"/>
    </location>
</feature>
<evidence type="ECO:0000256" key="2">
    <source>
        <dbReference type="ARBA" id="ARBA00022448"/>
    </source>
</evidence>
<dbReference type="EMBL" id="CP071182">
    <property type="protein sequence ID" value="QSO47832.1"/>
    <property type="molecule type" value="Genomic_DNA"/>
</dbReference>
<feature type="domain" description="Solute-binding protein family 5" evidence="5">
    <location>
        <begin position="93"/>
        <end position="480"/>
    </location>
</feature>
<dbReference type="Pfam" id="PF00496">
    <property type="entry name" value="SBP_bac_5"/>
    <property type="match status" value="1"/>
</dbReference>
<dbReference type="KEGG" id="afx:JZ786_01955"/>
<name>A0A9X7W0B0_9BACL</name>
<dbReference type="Gene3D" id="3.10.105.10">
    <property type="entry name" value="Dipeptide-binding Protein, Domain 3"/>
    <property type="match status" value="1"/>
</dbReference>
<evidence type="ECO:0000256" key="4">
    <source>
        <dbReference type="SAM" id="SignalP"/>
    </source>
</evidence>
<dbReference type="SUPFAM" id="SSF53850">
    <property type="entry name" value="Periplasmic binding protein-like II"/>
    <property type="match status" value="1"/>
</dbReference>
<dbReference type="PANTHER" id="PTHR30290">
    <property type="entry name" value="PERIPLASMIC BINDING COMPONENT OF ABC TRANSPORTER"/>
    <property type="match status" value="1"/>
</dbReference>
<accession>A0A9X7W0B0</accession>
<dbReference type="GO" id="GO:0015833">
    <property type="term" value="P:peptide transport"/>
    <property type="evidence" value="ECO:0007669"/>
    <property type="project" value="TreeGrafter"/>
</dbReference>
<dbReference type="Proteomes" id="UP000663505">
    <property type="component" value="Chromosome"/>
</dbReference>
<dbReference type="GO" id="GO:1904680">
    <property type="term" value="F:peptide transmembrane transporter activity"/>
    <property type="evidence" value="ECO:0007669"/>
    <property type="project" value="TreeGrafter"/>
</dbReference>
<feature type="chain" id="PRO_5040908963" description="Solute-binding protein family 5 domain-containing protein" evidence="4">
    <location>
        <begin position="33"/>
        <end position="614"/>
    </location>
</feature>
<dbReference type="PANTHER" id="PTHR30290:SF9">
    <property type="entry name" value="OLIGOPEPTIDE-BINDING PROTEIN APPA"/>
    <property type="match status" value="1"/>
</dbReference>
<reference evidence="6 7" key="1">
    <citation type="submission" date="2021-02" db="EMBL/GenBank/DDBJ databases">
        <title>Alicyclobacillus curvatus sp. nov. and Alicyclobacillus mengziensis sp. nov., two acidophilic bacteria isolated from acid mine drainage.</title>
        <authorList>
            <person name="Huang Y."/>
        </authorList>
    </citation>
    <scope>NUCLEOTIDE SEQUENCE [LARGE SCALE GENOMIC DNA]</scope>
    <source>
        <strain evidence="6 7">S30H14</strain>
    </source>
</reference>
<proteinExistence type="inferred from homology"/>
<dbReference type="InterPro" id="IPR000914">
    <property type="entry name" value="SBP_5_dom"/>
</dbReference>
<organism evidence="6 7">
    <name type="scientific">Alicyclobacillus mengziensis</name>
    <dbReference type="NCBI Taxonomy" id="2931921"/>
    <lineage>
        <taxon>Bacteria</taxon>
        <taxon>Bacillati</taxon>
        <taxon>Bacillota</taxon>
        <taxon>Bacilli</taxon>
        <taxon>Bacillales</taxon>
        <taxon>Alicyclobacillaceae</taxon>
        <taxon>Alicyclobacillus</taxon>
    </lineage>
</organism>
<keyword evidence="7" id="KW-1185">Reference proteome</keyword>
<protein>
    <recommendedName>
        <fullName evidence="5">Solute-binding protein family 5 domain-containing protein</fullName>
    </recommendedName>
</protein>
<dbReference type="GO" id="GO:0042597">
    <property type="term" value="C:periplasmic space"/>
    <property type="evidence" value="ECO:0007669"/>
    <property type="project" value="UniProtKB-ARBA"/>
</dbReference>
<evidence type="ECO:0000313" key="6">
    <source>
        <dbReference type="EMBL" id="QSO47832.1"/>
    </source>
</evidence>
<dbReference type="GO" id="GO:0043190">
    <property type="term" value="C:ATP-binding cassette (ABC) transporter complex"/>
    <property type="evidence" value="ECO:0007669"/>
    <property type="project" value="InterPro"/>
</dbReference>
<gene>
    <name evidence="6" type="ORF">JZ786_01955</name>
</gene>
<dbReference type="PROSITE" id="PS51257">
    <property type="entry name" value="PROKAR_LIPOPROTEIN"/>
    <property type="match status" value="1"/>
</dbReference>
<keyword evidence="2" id="KW-0813">Transport</keyword>
<dbReference type="InterPro" id="IPR039424">
    <property type="entry name" value="SBP_5"/>
</dbReference>
<evidence type="ECO:0000313" key="7">
    <source>
        <dbReference type="Proteomes" id="UP000663505"/>
    </source>
</evidence>
<comment type="similarity">
    <text evidence="1">Belongs to the bacterial solute-binding protein 5 family.</text>
</comment>
<evidence type="ECO:0000256" key="1">
    <source>
        <dbReference type="ARBA" id="ARBA00005695"/>
    </source>
</evidence>
<dbReference type="Gene3D" id="3.40.190.10">
    <property type="entry name" value="Periplasmic binding protein-like II"/>
    <property type="match status" value="1"/>
</dbReference>
<evidence type="ECO:0000259" key="5">
    <source>
        <dbReference type="Pfam" id="PF00496"/>
    </source>
</evidence>
<sequence>MKRAALLAVLATAGAGLLVVGCGGTTSNGTNAAANTSGGTSAKQAVFTTIDENHAITAGAPLNPFNANGNTFLGYDVYQLGWSKNSATNVNAFYPGLAASWTVNSAGTKVTVTLQPNAKWSDGTPVTANDIKTSMAIAFTQGNAQAFYLGSVKTIGSNQVEFDELPGQHYNLFLANILEQAIVPASVYGSQLPSNIWTIIDQANYQGTNPTKVAAAKSANSQLTAIGKKIASFSPAKDVSAGPFVVKSLNPGEAVLTKNPYFYNASNVKVDQVVFRNYTGNQQIWNYLIGGQLDAAPFTAMPSDIMTKILATKSNQKVVSPSYVAAALAFNESTYPYNMLQVRQALAYIINRNAVQKVAEPAVGTVDNYTDGMVNAATQSWLTSSQISQMHKYAYNTAKATQLLQQAGFKKQGNQWIMPNGKPWTATIYTVNGFNDWIEAAKVMSTEMSSFGIQTSPQMISSYPQYLKELAAGKYAIGFWLDALGPAAYNTYARIYGVPDGYNIVGGKLVHYPASDTTKGNWIGLPQTVKLPDGTTVNPGQLTNSLNSLSQAQQKPVVQQLALATNENVPLIELWDYINVQFVNNSRFTDFPTSPGMLDNPPGVWIGSGYVQPK</sequence>
<dbReference type="AlphaFoldDB" id="A0A9X7W0B0"/>
<dbReference type="RefSeq" id="WP_206657175.1">
    <property type="nucleotide sequence ID" value="NZ_CP071182.1"/>
</dbReference>
<keyword evidence="3 4" id="KW-0732">Signal</keyword>
<evidence type="ECO:0000256" key="3">
    <source>
        <dbReference type="ARBA" id="ARBA00022729"/>
    </source>
</evidence>